<accession>A0ABP7B3Z2</accession>
<dbReference type="Proteomes" id="UP001410795">
    <property type="component" value="Unassembled WGS sequence"/>
</dbReference>
<feature type="compositionally biased region" description="Low complexity" evidence="1">
    <location>
        <begin position="222"/>
        <end position="302"/>
    </location>
</feature>
<evidence type="ECO:0000256" key="1">
    <source>
        <dbReference type="SAM" id="MobiDB-lite"/>
    </source>
</evidence>
<feature type="transmembrane region" description="Helical" evidence="2">
    <location>
        <begin position="120"/>
        <end position="141"/>
    </location>
</feature>
<protein>
    <submittedName>
        <fullName evidence="3">Uncharacterized protein</fullName>
    </submittedName>
</protein>
<name>A0ABP7B3Z2_9MICO</name>
<keyword evidence="4" id="KW-1185">Reference proteome</keyword>
<organism evidence="3 4">
    <name type="scientific">Microbacterium marinilacus</name>
    <dbReference type="NCBI Taxonomy" id="415209"/>
    <lineage>
        <taxon>Bacteria</taxon>
        <taxon>Bacillati</taxon>
        <taxon>Actinomycetota</taxon>
        <taxon>Actinomycetes</taxon>
        <taxon>Micrococcales</taxon>
        <taxon>Microbacteriaceae</taxon>
        <taxon>Microbacterium</taxon>
    </lineage>
</organism>
<comment type="caution">
    <text evidence="3">The sequence shown here is derived from an EMBL/GenBank/DDBJ whole genome shotgun (WGS) entry which is preliminary data.</text>
</comment>
<proteinExistence type="predicted"/>
<dbReference type="RefSeq" id="WP_308122757.1">
    <property type="nucleotide sequence ID" value="NZ_BAAAYV010000002.1"/>
</dbReference>
<sequence>MTDHYPGSPAPESAAAAGPQSTSDASPPASPAGDAQAGIGPFTVREGILVALALLVLVLSFFSLYDRGLGLMWGSSLIWSASLDWALAVVLPVAAAVLLVIRRVSPSARVRVGSLSADQFASVAFAVAAAMWISMLGYGVQSLVDGYGVPLSWVVWVQVLLTLAGVFFTVVAPFVPPFREDFDGRVESPAHPAARAPRPIAPRPERPRPEPQPVAAYGQQTAAPYGQHQGQQPYGQQPYGQQPYAAPGYGHAGAPQYAPPSAQTPYGQPGYGQAPYGQQQYMPPQYGQQQYAQPQYEQPQYGRGAQAEPQSAPNGQAYAQAPAAPTGQQEPQPLAEPQSTPETEAQAPDPQTPIADAPEAVDAAPVADATSVIPVQQELPETDDIDDATVLREDVLSADPQTAPEQTAPEQAEVVEAPAQQAFWALVPEERDVVDAQGAPLFRIGPTAWALVIDDRGETYVVRHDDGRIGFLHDTSGITRG</sequence>
<feature type="transmembrane region" description="Helical" evidence="2">
    <location>
        <begin position="77"/>
        <end position="100"/>
    </location>
</feature>
<keyword evidence="2" id="KW-0472">Membrane</keyword>
<feature type="region of interest" description="Disordered" evidence="1">
    <location>
        <begin position="1"/>
        <end position="34"/>
    </location>
</feature>
<feature type="compositionally biased region" description="Low complexity" evidence="1">
    <location>
        <begin position="355"/>
        <end position="369"/>
    </location>
</feature>
<keyword evidence="2" id="KW-0812">Transmembrane</keyword>
<evidence type="ECO:0000256" key="2">
    <source>
        <dbReference type="SAM" id="Phobius"/>
    </source>
</evidence>
<feature type="transmembrane region" description="Helical" evidence="2">
    <location>
        <begin position="47"/>
        <end position="65"/>
    </location>
</feature>
<evidence type="ECO:0000313" key="4">
    <source>
        <dbReference type="Proteomes" id="UP001410795"/>
    </source>
</evidence>
<feature type="transmembrane region" description="Helical" evidence="2">
    <location>
        <begin position="153"/>
        <end position="175"/>
    </location>
</feature>
<evidence type="ECO:0000313" key="3">
    <source>
        <dbReference type="EMBL" id="GAA3648591.1"/>
    </source>
</evidence>
<dbReference type="EMBL" id="BAAAYV010000002">
    <property type="protein sequence ID" value="GAA3648591.1"/>
    <property type="molecule type" value="Genomic_DNA"/>
</dbReference>
<keyword evidence="2" id="KW-1133">Transmembrane helix</keyword>
<feature type="region of interest" description="Disordered" evidence="1">
    <location>
        <begin position="186"/>
        <end position="407"/>
    </location>
</feature>
<feature type="compositionally biased region" description="Polar residues" evidence="1">
    <location>
        <begin position="326"/>
        <end position="343"/>
    </location>
</feature>
<feature type="compositionally biased region" description="Low complexity" evidence="1">
    <location>
        <begin position="189"/>
        <end position="198"/>
    </location>
</feature>
<reference evidence="4" key="1">
    <citation type="journal article" date="2019" name="Int. J. Syst. Evol. Microbiol.">
        <title>The Global Catalogue of Microorganisms (GCM) 10K type strain sequencing project: providing services to taxonomists for standard genome sequencing and annotation.</title>
        <authorList>
            <consortium name="The Broad Institute Genomics Platform"/>
            <consortium name="The Broad Institute Genome Sequencing Center for Infectious Disease"/>
            <person name="Wu L."/>
            <person name="Ma J."/>
        </authorList>
    </citation>
    <scope>NUCLEOTIDE SEQUENCE [LARGE SCALE GENOMIC DNA]</scope>
    <source>
        <strain evidence="4">JCM 16546</strain>
    </source>
</reference>
<gene>
    <name evidence="3" type="ORF">GCM10022202_05200</name>
</gene>